<reference evidence="1 2" key="1">
    <citation type="submission" date="2020-08" db="EMBL/GenBank/DDBJ databases">
        <title>Genomic Encyclopedia of Type Strains, Phase III (KMG-III): the genomes of soil and plant-associated and newly described type strains.</title>
        <authorList>
            <person name="Whitman W."/>
        </authorList>
    </citation>
    <scope>NUCLEOTIDE SEQUENCE [LARGE SCALE GENOMIC DNA]</scope>
    <source>
        <strain evidence="1 2">CECT 8571</strain>
    </source>
</reference>
<dbReference type="GO" id="GO:0016740">
    <property type="term" value="F:transferase activity"/>
    <property type="evidence" value="ECO:0007669"/>
    <property type="project" value="UniProtKB-KW"/>
</dbReference>
<accession>A0A839UNL6</accession>
<sequence>MKAAISMKAAMNASMNTAMPNTMKAAEINPRPHIAVTGPDRGFKAGWWASQCLLRWLGAKPHYISPAKPKLDRPVDAVIIGGGSDIQPEHYKGDNILGHPYDPARDAFEIAVVEQALAKNLPLLGICRGAQLLNVVKGGNLLGDVRPLRKHTSNRNFITPSKSVRVSLGSQLASLTQRKHLKVNSLHKQAIATPGEGLNIVARDKDDLVQAVEANDGFTIGVQWHPEYLPYKKAQRDLFRGLCKAAAARPQQALLAVDKRRAIFPSTKN</sequence>
<keyword evidence="1" id="KW-0315">Glutamine amidotransferase</keyword>
<dbReference type="CDD" id="cd01745">
    <property type="entry name" value="GATase1_2"/>
    <property type="match status" value="1"/>
</dbReference>
<dbReference type="Pfam" id="PF07722">
    <property type="entry name" value="Peptidase_C26"/>
    <property type="match status" value="1"/>
</dbReference>
<dbReference type="Gene3D" id="3.40.50.880">
    <property type="match status" value="1"/>
</dbReference>
<dbReference type="PANTHER" id="PTHR43235">
    <property type="entry name" value="GLUTAMINE AMIDOTRANSFERASE PB2B2.05-RELATED"/>
    <property type="match status" value="1"/>
</dbReference>
<dbReference type="EMBL" id="JACHXZ010000003">
    <property type="protein sequence ID" value="MBB3169432.1"/>
    <property type="molecule type" value="Genomic_DNA"/>
</dbReference>
<dbReference type="PANTHER" id="PTHR43235:SF1">
    <property type="entry name" value="GLUTAMINE AMIDOTRANSFERASE PB2B2.05-RELATED"/>
    <property type="match status" value="1"/>
</dbReference>
<dbReference type="InterPro" id="IPR011697">
    <property type="entry name" value="Peptidase_C26"/>
</dbReference>
<organism evidence="1 2">
    <name type="scientific">Simiduia aestuariiviva</name>
    <dbReference type="NCBI Taxonomy" id="1510459"/>
    <lineage>
        <taxon>Bacteria</taxon>
        <taxon>Pseudomonadati</taxon>
        <taxon>Pseudomonadota</taxon>
        <taxon>Gammaproteobacteria</taxon>
        <taxon>Cellvibrionales</taxon>
        <taxon>Cellvibrionaceae</taxon>
        <taxon>Simiduia</taxon>
    </lineage>
</organism>
<proteinExistence type="predicted"/>
<protein>
    <submittedName>
        <fullName evidence="1">Putative glutamine amidotransferase</fullName>
    </submittedName>
</protein>
<dbReference type="RefSeq" id="WP_221197272.1">
    <property type="nucleotide sequence ID" value="NZ_JACHXZ010000003.1"/>
</dbReference>
<dbReference type="InterPro" id="IPR029062">
    <property type="entry name" value="Class_I_gatase-like"/>
</dbReference>
<dbReference type="SUPFAM" id="SSF52317">
    <property type="entry name" value="Class I glutamine amidotransferase-like"/>
    <property type="match status" value="1"/>
</dbReference>
<dbReference type="AlphaFoldDB" id="A0A839UNL6"/>
<comment type="caution">
    <text evidence="1">The sequence shown here is derived from an EMBL/GenBank/DDBJ whole genome shotgun (WGS) entry which is preliminary data.</text>
</comment>
<dbReference type="PROSITE" id="PS51273">
    <property type="entry name" value="GATASE_TYPE_1"/>
    <property type="match status" value="1"/>
</dbReference>
<dbReference type="Proteomes" id="UP000559987">
    <property type="component" value="Unassembled WGS sequence"/>
</dbReference>
<evidence type="ECO:0000313" key="1">
    <source>
        <dbReference type="EMBL" id="MBB3169432.1"/>
    </source>
</evidence>
<keyword evidence="1" id="KW-0808">Transferase</keyword>
<keyword evidence="2" id="KW-1185">Reference proteome</keyword>
<dbReference type="InterPro" id="IPR044668">
    <property type="entry name" value="PuuD-like"/>
</dbReference>
<name>A0A839UNL6_9GAMM</name>
<dbReference type="GO" id="GO:0005829">
    <property type="term" value="C:cytosol"/>
    <property type="evidence" value="ECO:0007669"/>
    <property type="project" value="TreeGrafter"/>
</dbReference>
<evidence type="ECO:0000313" key="2">
    <source>
        <dbReference type="Proteomes" id="UP000559987"/>
    </source>
</evidence>
<dbReference type="GO" id="GO:0016811">
    <property type="term" value="F:hydrolase activity, acting on carbon-nitrogen (but not peptide) bonds, in linear amides"/>
    <property type="evidence" value="ECO:0007669"/>
    <property type="project" value="InterPro"/>
</dbReference>
<gene>
    <name evidence="1" type="ORF">FHS30_002640</name>
</gene>